<evidence type="ECO:0000256" key="3">
    <source>
        <dbReference type="ARBA" id="ARBA00022679"/>
    </source>
</evidence>
<organism evidence="6 7">
    <name type="scientific">Protopolystoma xenopodis</name>
    <dbReference type="NCBI Taxonomy" id="117903"/>
    <lineage>
        <taxon>Eukaryota</taxon>
        <taxon>Metazoa</taxon>
        <taxon>Spiralia</taxon>
        <taxon>Lophotrochozoa</taxon>
        <taxon>Platyhelminthes</taxon>
        <taxon>Monogenea</taxon>
        <taxon>Polyopisthocotylea</taxon>
        <taxon>Polystomatidea</taxon>
        <taxon>Polystomatidae</taxon>
        <taxon>Protopolystoma</taxon>
    </lineage>
</organism>
<dbReference type="GO" id="GO:0006783">
    <property type="term" value="P:heme biosynthetic process"/>
    <property type="evidence" value="ECO:0007669"/>
    <property type="project" value="TreeGrafter"/>
</dbReference>
<keyword evidence="4" id="KW-0012">Acyltransferase</keyword>
<dbReference type="Pfam" id="PF00155">
    <property type="entry name" value="Aminotran_1_2"/>
    <property type="match status" value="1"/>
</dbReference>
<evidence type="ECO:0000256" key="1">
    <source>
        <dbReference type="ARBA" id="ARBA00001933"/>
    </source>
</evidence>
<comment type="similarity">
    <text evidence="2">Belongs to the class-II pyridoxal-phosphate-dependent aminotransferase family.</text>
</comment>
<dbReference type="SUPFAM" id="SSF53383">
    <property type="entry name" value="PLP-dependent transferases"/>
    <property type="match status" value="1"/>
</dbReference>
<comment type="cofactor">
    <cofactor evidence="1">
        <name>pyridoxal 5'-phosphate</name>
        <dbReference type="ChEBI" id="CHEBI:597326"/>
    </cofactor>
</comment>
<dbReference type="GO" id="GO:0030170">
    <property type="term" value="F:pyridoxal phosphate binding"/>
    <property type="evidence" value="ECO:0007669"/>
    <property type="project" value="InterPro"/>
</dbReference>
<evidence type="ECO:0000256" key="4">
    <source>
        <dbReference type="ARBA" id="ARBA00023315"/>
    </source>
</evidence>
<dbReference type="InterPro" id="IPR004839">
    <property type="entry name" value="Aminotransferase_I/II_large"/>
</dbReference>
<dbReference type="OrthoDB" id="10263824at2759"/>
<keyword evidence="3" id="KW-0808">Transferase</keyword>
<evidence type="ECO:0000313" key="6">
    <source>
        <dbReference type="EMBL" id="VEL23731.1"/>
    </source>
</evidence>
<dbReference type="GO" id="GO:0005739">
    <property type="term" value="C:mitochondrion"/>
    <property type="evidence" value="ECO:0007669"/>
    <property type="project" value="TreeGrafter"/>
</dbReference>
<feature type="non-terminal residue" evidence="6">
    <location>
        <position position="1"/>
    </location>
</feature>
<evidence type="ECO:0000256" key="2">
    <source>
        <dbReference type="ARBA" id="ARBA00008392"/>
    </source>
</evidence>
<accession>A0A448WYY1</accession>
<dbReference type="EMBL" id="CAAALY010063588">
    <property type="protein sequence ID" value="VEL23731.1"/>
    <property type="molecule type" value="Genomic_DNA"/>
</dbReference>
<sequence>AIRDHGVGSGGTRNISGNTLLHESVEAEVADLHSKPAGLVFTSCYVANEATLHTLGTRVPGMVIFSDAGNHASMIHGIRTSRAPKVIYRHNDVDQLSELISRLPRNSPKLLAFETVHSMTGKTFQILLIVSSQHTLLNLLVLYNRNVD</sequence>
<dbReference type="InterPro" id="IPR050087">
    <property type="entry name" value="AON_synthase_class-II"/>
</dbReference>
<dbReference type="InterPro" id="IPR015424">
    <property type="entry name" value="PyrdxlP-dep_Trfase"/>
</dbReference>
<evidence type="ECO:0000259" key="5">
    <source>
        <dbReference type="Pfam" id="PF00155"/>
    </source>
</evidence>
<dbReference type="PANTHER" id="PTHR13693:SF102">
    <property type="entry name" value="2-AMINO-3-KETOBUTYRATE COENZYME A LIGASE, MITOCHONDRIAL"/>
    <property type="match status" value="1"/>
</dbReference>
<reference evidence="6" key="1">
    <citation type="submission" date="2018-11" db="EMBL/GenBank/DDBJ databases">
        <authorList>
            <consortium name="Pathogen Informatics"/>
        </authorList>
    </citation>
    <scope>NUCLEOTIDE SEQUENCE</scope>
</reference>
<dbReference type="GO" id="GO:0003870">
    <property type="term" value="F:5-aminolevulinate synthase activity"/>
    <property type="evidence" value="ECO:0007669"/>
    <property type="project" value="TreeGrafter"/>
</dbReference>
<keyword evidence="7" id="KW-1185">Reference proteome</keyword>
<dbReference type="InterPro" id="IPR015421">
    <property type="entry name" value="PyrdxlP-dep_Trfase_major"/>
</dbReference>
<comment type="caution">
    <text evidence="6">The sequence shown here is derived from an EMBL/GenBank/DDBJ whole genome shotgun (WGS) entry which is preliminary data.</text>
</comment>
<evidence type="ECO:0000313" key="7">
    <source>
        <dbReference type="Proteomes" id="UP000784294"/>
    </source>
</evidence>
<gene>
    <name evidence="6" type="ORF">PXEA_LOCUS17171</name>
</gene>
<dbReference type="Proteomes" id="UP000784294">
    <property type="component" value="Unassembled WGS sequence"/>
</dbReference>
<name>A0A448WYY1_9PLAT</name>
<dbReference type="PANTHER" id="PTHR13693">
    <property type="entry name" value="CLASS II AMINOTRANSFERASE/8-AMINO-7-OXONONANOATE SYNTHASE"/>
    <property type="match status" value="1"/>
</dbReference>
<dbReference type="Gene3D" id="3.40.640.10">
    <property type="entry name" value="Type I PLP-dependent aspartate aminotransferase-like (Major domain)"/>
    <property type="match status" value="1"/>
</dbReference>
<proteinExistence type="inferred from homology"/>
<feature type="domain" description="Aminotransferase class I/classII large" evidence="5">
    <location>
        <begin position="7"/>
        <end position="124"/>
    </location>
</feature>
<protein>
    <recommendedName>
        <fullName evidence="5">Aminotransferase class I/classII large domain-containing protein</fullName>
    </recommendedName>
</protein>
<dbReference type="AlphaFoldDB" id="A0A448WYY1"/>